<proteinExistence type="predicted"/>
<evidence type="ECO:0000313" key="1">
    <source>
        <dbReference type="EMBL" id="GIN61623.1"/>
    </source>
</evidence>
<comment type="caution">
    <text evidence="1">The sequence shown here is derived from an EMBL/GenBank/DDBJ whole genome shotgun (WGS) entry which is preliminary data.</text>
</comment>
<protein>
    <submittedName>
        <fullName evidence="1">Uncharacterized protein</fullName>
    </submittedName>
</protein>
<dbReference type="EMBL" id="BORC01000002">
    <property type="protein sequence ID" value="GIN61623.1"/>
    <property type="molecule type" value="Genomic_DNA"/>
</dbReference>
<name>A0A920BT48_9BACI</name>
<accession>A0A920BT48</accession>
<evidence type="ECO:0000313" key="2">
    <source>
        <dbReference type="Proteomes" id="UP000682111"/>
    </source>
</evidence>
<dbReference type="OrthoDB" id="2927436at2"/>
<dbReference type="Proteomes" id="UP000682111">
    <property type="component" value="Unassembled WGS sequence"/>
</dbReference>
<dbReference type="AlphaFoldDB" id="A0A920BT48"/>
<keyword evidence="2" id="KW-1185">Reference proteome</keyword>
<organism evidence="1 2">
    <name type="scientific">Robertmurraya siralis</name>
    <dbReference type="NCBI Taxonomy" id="77777"/>
    <lineage>
        <taxon>Bacteria</taxon>
        <taxon>Bacillati</taxon>
        <taxon>Bacillota</taxon>
        <taxon>Bacilli</taxon>
        <taxon>Bacillales</taxon>
        <taxon>Bacillaceae</taxon>
        <taxon>Robertmurraya</taxon>
    </lineage>
</organism>
<gene>
    <name evidence="1" type="ORF">J27TS8_16160</name>
</gene>
<dbReference type="RefSeq" id="WP_095308234.1">
    <property type="nucleotide sequence ID" value="NZ_BORC01000002.1"/>
</dbReference>
<sequence length="71" mass="8472">MRIKNQIINEWTIYKTYPDFSFVDNLEKMIESNQHNLKSGESLEIHQVLFVGEFKKNEKVYLVILNVVPEE</sequence>
<reference evidence="1" key="1">
    <citation type="submission" date="2021-03" db="EMBL/GenBank/DDBJ databases">
        <title>Antimicrobial resistance genes in bacteria isolated from Japanese honey, and their potential for conferring macrolide and lincosamide resistance in the American foulbrood pathogen Paenibacillus larvae.</title>
        <authorList>
            <person name="Okamoto M."/>
            <person name="Kumagai M."/>
            <person name="Kanamori H."/>
            <person name="Takamatsu D."/>
        </authorList>
    </citation>
    <scope>NUCLEOTIDE SEQUENCE</scope>
    <source>
        <strain evidence="1">J27TS8</strain>
    </source>
</reference>